<organism evidence="3 4">
    <name type="scientific">Anaeromyxobacter paludicola</name>
    <dbReference type="NCBI Taxonomy" id="2918171"/>
    <lineage>
        <taxon>Bacteria</taxon>
        <taxon>Pseudomonadati</taxon>
        <taxon>Myxococcota</taxon>
        <taxon>Myxococcia</taxon>
        <taxon>Myxococcales</taxon>
        <taxon>Cystobacterineae</taxon>
        <taxon>Anaeromyxobacteraceae</taxon>
        <taxon>Anaeromyxobacter</taxon>
    </lineage>
</organism>
<dbReference type="InterPro" id="IPR007390">
    <property type="entry name" value="Spore_V_R"/>
</dbReference>
<feature type="domain" description="SpoVR protein-like N-terminal" evidence="1">
    <location>
        <begin position="11"/>
        <end position="422"/>
    </location>
</feature>
<dbReference type="EMBL" id="AP025592">
    <property type="protein sequence ID" value="BDG08129.1"/>
    <property type="molecule type" value="Genomic_DNA"/>
</dbReference>
<sequence length="497" mass="59283">MSQKQTHLPAHLHDIRVQVERYAREYGLDFFETVFEVLGFDEINMVAAYGGFPNRYPHWRFGMEYDRLSKGYEYGLSKIYEMVINNDPSYAYLLESNMDVDQKLVMAHVYGHVDFFKNNFMFRHTNRKMMDQMANHATRVRRYQDRLGVEKVEEFIDRGLSLENLIDYQSPYVKRRAERGDRADEPQLARGLKTDREYMQDYINPPEFLEEQQRRLDEAAQRARKVPERPERDVLLFLLEHAPLEDWERDVLAILRDEAYYFAPQGQTKIMNEGWATYWHSTIMTQKALTAAELIDYADHHSGTLATSPGQLNPYKLGVELWRDIEDRWNKGRFGKDYEDCDSYEERRGWDRKLGLGREKIFEVRKHYNDVTFIDEFLTLEFCLAQRLFTYGYSEKHQRWEVLERDFKKVKEKLLHMLTNFGQPTIAVEDGNFENRGELLLIHKHDGVDLKLDYARDTLAHVERIWRRPVNLVTRVDGRGTLMRFDGREHSDRKIEL</sequence>
<name>A0ABM7X8F4_9BACT</name>
<evidence type="ECO:0000259" key="2">
    <source>
        <dbReference type="Pfam" id="PF24755"/>
    </source>
</evidence>
<dbReference type="Pfam" id="PF04293">
    <property type="entry name" value="SpoVR"/>
    <property type="match status" value="1"/>
</dbReference>
<dbReference type="Proteomes" id="UP001162734">
    <property type="component" value="Chromosome"/>
</dbReference>
<dbReference type="PANTHER" id="PTHR30029">
    <property type="entry name" value="STAGE V SPORULATION PROTEIN R"/>
    <property type="match status" value="1"/>
</dbReference>
<dbReference type="PANTHER" id="PTHR30029:SF2">
    <property type="entry name" value="STAGE V SPORULATION PROTEIN R"/>
    <property type="match status" value="1"/>
</dbReference>
<proteinExistence type="predicted"/>
<gene>
    <name evidence="3" type="ORF">AMPC_12420</name>
</gene>
<dbReference type="Pfam" id="PF24755">
    <property type="entry name" value="SpoVR_C"/>
    <property type="match status" value="1"/>
</dbReference>
<dbReference type="InterPro" id="IPR056174">
    <property type="entry name" value="SpoVR_N"/>
</dbReference>
<accession>A0ABM7X8F4</accession>
<evidence type="ECO:0000313" key="3">
    <source>
        <dbReference type="EMBL" id="BDG08129.1"/>
    </source>
</evidence>
<evidence type="ECO:0000259" key="1">
    <source>
        <dbReference type="Pfam" id="PF04293"/>
    </source>
</evidence>
<dbReference type="InterPro" id="IPR057008">
    <property type="entry name" value="SpoVR-like_C"/>
</dbReference>
<evidence type="ECO:0000313" key="4">
    <source>
        <dbReference type="Proteomes" id="UP001162734"/>
    </source>
</evidence>
<protein>
    <submittedName>
        <fullName evidence="3">Stage V sporulation protein R</fullName>
    </submittedName>
</protein>
<reference evidence="4" key="1">
    <citation type="journal article" date="2022" name="Int. J. Syst. Evol. Microbiol.">
        <title>Anaeromyxobacter oryzae sp. nov., Anaeromyxobacter diazotrophicus sp. nov. and Anaeromyxobacter paludicola sp. nov., isolated from paddy soils.</title>
        <authorList>
            <person name="Itoh H."/>
            <person name="Xu Z."/>
            <person name="Mise K."/>
            <person name="Masuda Y."/>
            <person name="Ushijima N."/>
            <person name="Hayakawa C."/>
            <person name="Shiratori Y."/>
            <person name="Senoo K."/>
        </authorList>
    </citation>
    <scope>NUCLEOTIDE SEQUENCE [LARGE SCALE GENOMIC DNA]</scope>
    <source>
        <strain evidence="4">Red630</strain>
    </source>
</reference>
<feature type="domain" description="SpoVR-like C-terminal" evidence="2">
    <location>
        <begin position="424"/>
        <end position="474"/>
    </location>
</feature>
<keyword evidence="4" id="KW-1185">Reference proteome</keyword>